<organism evidence="1 2">
    <name type="scientific">Chitinophaga skermanii</name>
    <dbReference type="NCBI Taxonomy" id="331697"/>
    <lineage>
        <taxon>Bacteria</taxon>
        <taxon>Pseudomonadati</taxon>
        <taxon>Bacteroidota</taxon>
        <taxon>Chitinophagia</taxon>
        <taxon>Chitinophagales</taxon>
        <taxon>Chitinophagaceae</taxon>
        <taxon>Chitinophaga</taxon>
    </lineage>
</organism>
<keyword evidence="2" id="KW-1185">Reference proteome</keyword>
<evidence type="ECO:0000313" key="1">
    <source>
        <dbReference type="EMBL" id="RAJ10989.1"/>
    </source>
</evidence>
<dbReference type="AlphaFoldDB" id="A0A327R2B8"/>
<proteinExistence type="predicted"/>
<name>A0A327R2B8_9BACT</name>
<accession>A0A327R2B8</accession>
<reference evidence="1 2" key="1">
    <citation type="submission" date="2018-06" db="EMBL/GenBank/DDBJ databases">
        <title>Genomic Encyclopedia of Archaeal and Bacterial Type Strains, Phase II (KMG-II): from individual species to whole genera.</title>
        <authorList>
            <person name="Goeker M."/>
        </authorList>
    </citation>
    <scope>NUCLEOTIDE SEQUENCE [LARGE SCALE GENOMIC DNA]</scope>
    <source>
        <strain evidence="1 2">DSM 23857</strain>
    </source>
</reference>
<dbReference type="EMBL" id="QLLL01000001">
    <property type="protein sequence ID" value="RAJ10989.1"/>
    <property type="molecule type" value="Genomic_DNA"/>
</dbReference>
<comment type="caution">
    <text evidence="1">The sequence shown here is derived from an EMBL/GenBank/DDBJ whole genome shotgun (WGS) entry which is preliminary data.</text>
</comment>
<sequence length="141" mass="15687">MRDLYIDSFQCELNPKDNKESLKVILDVASELGYSQNIETMVAVKITVVLKLENESQSGALPFVKVGEISTVNVFDCTLEATRTKVINGEIIVEDELLNFMINIAYNNTRGLLRERGNGTLMGNIVLPLMGPEGINPQNRK</sequence>
<protein>
    <submittedName>
        <fullName evidence="1">Uncharacterized protein</fullName>
    </submittedName>
</protein>
<gene>
    <name evidence="1" type="ORF">LX64_00596</name>
</gene>
<evidence type="ECO:0000313" key="2">
    <source>
        <dbReference type="Proteomes" id="UP000249547"/>
    </source>
</evidence>
<dbReference type="Proteomes" id="UP000249547">
    <property type="component" value="Unassembled WGS sequence"/>
</dbReference>